<sequence length="261" mass="29720">MSTGTMDEGRESVYIVAVDDDMKTHEDHETLEESIAPTRHEEYYLDDGNVILLAGDVLFKLHRSLLKKHSPVFRGMWMMPTSVDHTVPLEGASDDNPIDIHTAARDFERFLWILYPPELGSYRATTVAEWSSIIEQGAKWQVASLKAQAGRKLAQLPMDSVEKVHIWKKYGLTEGREQLLDAYIDLAMRERSFNCAEAIAVGVVNLTRISEARDELHRKTLCRCCYQGKWDAANPKLKMKLEGIVRDVVKKVFQVSEPTLE</sequence>
<keyword evidence="3" id="KW-1185">Reference proteome</keyword>
<evidence type="ECO:0000313" key="3">
    <source>
        <dbReference type="Proteomes" id="UP000030669"/>
    </source>
</evidence>
<dbReference type="eggNOG" id="ENOG502SVCR">
    <property type="taxonomic scope" value="Eukaryota"/>
</dbReference>
<dbReference type="EMBL" id="KB469300">
    <property type="protein sequence ID" value="EPQ56535.1"/>
    <property type="molecule type" value="Genomic_DNA"/>
</dbReference>
<dbReference type="RefSeq" id="XP_007865250.1">
    <property type="nucleotide sequence ID" value="XM_007867059.1"/>
</dbReference>
<dbReference type="SUPFAM" id="SSF54695">
    <property type="entry name" value="POZ domain"/>
    <property type="match status" value="1"/>
</dbReference>
<dbReference type="Proteomes" id="UP000030669">
    <property type="component" value="Unassembled WGS sequence"/>
</dbReference>
<reference evidence="2 3" key="1">
    <citation type="journal article" date="2012" name="Science">
        <title>The Paleozoic origin of enzymatic lignin decomposition reconstructed from 31 fungal genomes.</title>
        <authorList>
            <person name="Floudas D."/>
            <person name="Binder M."/>
            <person name="Riley R."/>
            <person name="Barry K."/>
            <person name="Blanchette R.A."/>
            <person name="Henrissat B."/>
            <person name="Martinez A.T."/>
            <person name="Otillar R."/>
            <person name="Spatafora J.W."/>
            <person name="Yadav J.S."/>
            <person name="Aerts A."/>
            <person name="Benoit I."/>
            <person name="Boyd A."/>
            <person name="Carlson A."/>
            <person name="Copeland A."/>
            <person name="Coutinho P.M."/>
            <person name="de Vries R.P."/>
            <person name="Ferreira P."/>
            <person name="Findley K."/>
            <person name="Foster B."/>
            <person name="Gaskell J."/>
            <person name="Glotzer D."/>
            <person name="Gorecki P."/>
            <person name="Heitman J."/>
            <person name="Hesse C."/>
            <person name="Hori C."/>
            <person name="Igarashi K."/>
            <person name="Jurgens J.A."/>
            <person name="Kallen N."/>
            <person name="Kersten P."/>
            <person name="Kohler A."/>
            <person name="Kuees U."/>
            <person name="Kumar T.K.A."/>
            <person name="Kuo A."/>
            <person name="LaButti K."/>
            <person name="Larrondo L.F."/>
            <person name="Lindquist E."/>
            <person name="Ling A."/>
            <person name="Lombard V."/>
            <person name="Lucas S."/>
            <person name="Lundell T."/>
            <person name="Martin R."/>
            <person name="McLaughlin D.J."/>
            <person name="Morgenstern I."/>
            <person name="Morin E."/>
            <person name="Murat C."/>
            <person name="Nagy L.G."/>
            <person name="Nolan M."/>
            <person name="Ohm R.A."/>
            <person name="Patyshakuliyeva A."/>
            <person name="Rokas A."/>
            <person name="Ruiz-Duenas F.J."/>
            <person name="Sabat G."/>
            <person name="Salamov A."/>
            <person name="Samejima M."/>
            <person name="Schmutz J."/>
            <person name="Slot J.C."/>
            <person name="St John F."/>
            <person name="Stenlid J."/>
            <person name="Sun H."/>
            <person name="Sun S."/>
            <person name="Syed K."/>
            <person name="Tsang A."/>
            <person name="Wiebenga A."/>
            <person name="Young D."/>
            <person name="Pisabarro A."/>
            <person name="Eastwood D.C."/>
            <person name="Martin F."/>
            <person name="Cullen D."/>
            <person name="Grigoriev I.V."/>
            <person name="Hibbett D.S."/>
        </authorList>
    </citation>
    <scope>NUCLEOTIDE SEQUENCE [LARGE SCALE GENOMIC DNA]</scope>
    <source>
        <strain evidence="2 3">ATCC 11539</strain>
    </source>
</reference>
<evidence type="ECO:0000259" key="1">
    <source>
        <dbReference type="PROSITE" id="PS50097"/>
    </source>
</evidence>
<dbReference type="OrthoDB" id="2367075at2759"/>
<dbReference type="STRING" id="670483.S7RPP9"/>
<dbReference type="PROSITE" id="PS50097">
    <property type="entry name" value="BTB"/>
    <property type="match status" value="1"/>
</dbReference>
<dbReference type="GeneID" id="19301740"/>
<dbReference type="InterPro" id="IPR000210">
    <property type="entry name" value="BTB/POZ_dom"/>
</dbReference>
<dbReference type="Gene3D" id="3.30.710.10">
    <property type="entry name" value="Potassium Channel Kv1.1, Chain A"/>
    <property type="match status" value="1"/>
</dbReference>
<proteinExistence type="predicted"/>
<dbReference type="AlphaFoldDB" id="S7RPP9"/>
<accession>S7RPP9</accession>
<gene>
    <name evidence="2" type="ORF">GLOTRDRAFT_128479</name>
</gene>
<dbReference type="InterPro" id="IPR011333">
    <property type="entry name" value="SKP1/BTB/POZ_sf"/>
</dbReference>
<name>S7RPP9_GLOTA</name>
<feature type="domain" description="BTB" evidence="1">
    <location>
        <begin position="48"/>
        <end position="123"/>
    </location>
</feature>
<dbReference type="OMA" id="RCCAGSK"/>
<dbReference type="KEGG" id="gtr:GLOTRDRAFT_128479"/>
<organism evidence="2 3">
    <name type="scientific">Gloeophyllum trabeum (strain ATCC 11539 / FP-39264 / Madison 617)</name>
    <name type="common">Brown rot fungus</name>
    <dbReference type="NCBI Taxonomy" id="670483"/>
    <lineage>
        <taxon>Eukaryota</taxon>
        <taxon>Fungi</taxon>
        <taxon>Dikarya</taxon>
        <taxon>Basidiomycota</taxon>
        <taxon>Agaricomycotina</taxon>
        <taxon>Agaricomycetes</taxon>
        <taxon>Gloeophyllales</taxon>
        <taxon>Gloeophyllaceae</taxon>
        <taxon>Gloeophyllum</taxon>
    </lineage>
</organism>
<protein>
    <recommendedName>
        <fullName evidence="1">BTB domain-containing protein</fullName>
    </recommendedName>
</protein>
<evidence type="ECO:0000313" key="2">
    <source>
        <dbReference type="EMBL" id="EPQ56535.1"/>
    </source>
</evidence>
<dbReference type="CDD" id="cd18186">
    <property type="entry name" value="BTB_POZ_ZBTB_KLHL-like"/>
    <property type="match status" value="1"/>
</dbReference>
<dbReference type="HOGENOM" id="CLU_047592_0_2_1"/>